<feature type="transmembrane region" description="Helical" evidence="1">
    <location>
        <begin position="248"/>
        <end position="267"/>
    </location>
</feature>
<feature type="transmembrane region" description="Helical" evidence="1">
    <location>
        <begin position="314"/>
        <end position="334"/>
    </location>
</feature>
<keyword evidence="3" id="KW-0808">Transferase</keyword>
<evidence type="ECO:0000256" key="1">
    <source>
        <dbReference type="SAM" id="Phobius"/>
    </source>
</evidence>
<protein>
    <submittedName>
        <fullName evidence="3">Acyltransferase</fullName>
    </submittedName>
</protein>
<gene>
    <name evidence="3" type="ORF">EDL96_12510</name>
</gene>
<feature type="transmembrane region" description="Helical" evidence="1">
    <location>
        <begin position="457"/>
        <end position="477"/>
    </location>
</feature>
<dbReference type="AlphaFoldDB" id="A0A3N3ZQK7"/>
<feature type="transmembrane region" description="Helical" evidence="1">
    <location>
        <begin position="355"/>
        <end position="375"/>
    </location>
</feature>
<feature type="transmembrane region" description="Helical" evidence="1">
    <location>
        <begin position="224"/>
        <end position="242"/>
    </location>
</feature>
<comment type="caution">
    <text evidence="3">The sequence shown here is derived from an EMBL/GenBank/DDBJ whole genome shotgun (WGS) entry which is preliminary data.</text>
</comment>
<organism evidence="3 4">
    <name type="scientific">Kocuria soli</name>
    <dbReference type="NCBI Taxonomy" id="2485125"/>
    <lineage>
        <taxon>Bacteria</taxon>
        <taxon>Bacillati</taxon>
        <taxon>Actinomycetota</taxon>
        <taxon>Actinomycetes</taxon>
        <taxon>Micrococcales</taxon>
        <taxon>Micrococcaceae</taxon>
        <taxon>Kocuria</taxon>
    </lineage>
</organism>
<feature type="transmembrane region" description="Helical" evidence="1">
    <location>
        <begin position="72"/>
        <end position="91"/>
    </location>
</feature>
<keyword evidence="1" id="KW-0472">Membrane</keyword>
<feature type="transmembrane region" description="Helical" evidence="1">
    <location>
        <begin position="387"/>
        <end position="406"/>
    </location>
</feature>
<proteinExistence type="predicted"/>
<dbReference type="GO" id="GO:0016747">
    <property type="term" value="F:acyltransferase activity, transferring groups other than amino-acyl groups"/>
    <property type="evidence" value="ECO:0007669"/>
    <property type="project" value="InterPro"/>
</dbReference>
<reference evidence="3 4" key="1">
    <citation type="submission" date="2018-10" db="EMBL/GenBank/DDBJ databases">
        <title>Kocuria sp. M5W7-7, whole genome shotgun sequence.</title>
        <authorList>
            <person name="Tuo L."/>
        </authorList>
    </citation>
    <scope>NUCLEOTIDE SEQUENCE [LARGE SCALE GENOMIC DNA]</scope>
    <source>
        <strain evidence="3 4">M5W7-7</strain>
    </source>
</reference>
<keyword evidence="3" id="KW-0012">Acyltransferase</keyword>
<feature type="domain" description="Acyltransferase 3" evidence="2">
    <location>
        <begin position="66"/>
        <end position="397"/>
    </location>
</feature>
<keyword evidence="4" id="KW-1185">Reference proteome</keyword>
<keyword evidence="1" id="KW-1133">Transmembrane helix</keyword>
<evidence type="ECO:0000313" key="3">
    <source>
        <dbReference type="EMBL" id="ROZ61773.1"/>
    </source>
</evidence>
<dbReference type="Pfam" id="PF01757">
    <property type="entry name" value="Acyl_transf_3"/>
    <property type="match status" value="1"/>
</dbReference>
<dbReference type="EMBL" id="RKMF01000018">
    <property type="protein sequence ID" value="ROZ61773.1"/>
    <property type="molecule type" value="Genomic_DNA"/>
</dbReference>
<dbReference type="Proteomes" id="UP000270616">
    <property type="component" value="Unassembled WGS sequence"/>
</dbReference>
<feature type="transmembrane region" description="Helical" evidence="1">
    <location>
        <begin position="164"/>
        <end position="185"/>
    </location>
</feature>
<dbReference type="InterPro" id="IPR002656">
    <property type="entry name" value="Acyl_transf_3_dom"/>
</dbReference>
<evidence type="ECO:0000313" key="4">
    <source>
        <dbReference type="Proteomes" id="UP000270616"/>
    </source>
</evidence>
<evidence type="ECO:0000259" key="2">
    <source>
        <dbReference type="Pfam" id="PF01757"/>
    </source>
</evidence>
<accession>A0A3N3ZQK7</accession>
<feature type="transmembrane region" description="Helical" evidence="1">
    <location>
        <begin position="111"/>
        <end position="134"/>
    </location>
</feature>
<feature type="transmembrane region" description="Helical" evidence="1">
    <location>
        <begin position="191"/>
        <end position="212"/>
    </location>
</feature>
<name>A0A3N3ZQK7_9MICC</name>
<sequence>MAEDVLWQGRLVAVDRAVVESPRRAGAAQALERGVVTGGRASVAEATRVAAHGLDVPGPVGDRDLAVDAARVGALVLVVCAHVLLVTLVTVPGTGGVSLTMAPTRHSWFWWFSWIVQIMPLFFVVGGFSSAVSWARFADGPGASVGAKALCWIRGRLLRLAQPAAVLWVSLAVVTAGALAAGAPVREVRLALSGLGMHLWFLGAYALCLALVPLTHAAHRRHPYLSLGALLVVCAAAEIPRLVTGDHWWGLLSLGPVWVTIHQLGYFRADGTAARARGPVMVLAAGAGYLALWALVSTGWWVRDMLAGLNPPSLTLVVLGFSQACLLQALTPALSRLMSWRPVQAAAWLIGSRPVTLYLWHLPVIVLVMSVWWLSNAPEPEPASGRWWLWRIPLALICWAGALAVVRMFGRWETTAVLPPATRARALAVVPSTPHYAAVVLAVILLIVPVVLEIRFLLNPVLVTVGAVAYLAAAVLLRWAPDLRRPADAPEGEASLQTEQRRNM</sequence>
<feature type="transmembrane region" description="Helical" evidence="1">
    <location>
        <begin position="279"/>
        <end position="302"/>
    </location>
</feature>
<feature type="transmembrane region" description="Helical" evidence="1">
    <location>
        <begin position="427"/>
        <end position="451"/>
    </location>
</feature>
<keyword evidence="1" id="KW-0812">Transmembrane</keyword>